<dbReference type="InterPro" id="IPR006944">
    <property type="entry name" value="Phage/GTA_portal"/>
</dbReference>
<dbReference type="Pfam" id="PF04860">
    <property type="entry name" value="Phage_portal"/>
    <property type="match status" value="1"/>
</dbReference>
<name>A0A837F4P4_9ENTR</name>
<evidence type="ECO:0000313" key="3">
    <source>
        <dbReference type="Proteomes" id="UP000033679"/>
    </source>
</evidence>
<comment type="caution">
    <text evidence="2">The sequence shown here is derived from an EMBL/GenBank/DDBJ whole genome shotgun (WGS) entry which is preliminary data.</text>
</comment>
<dbReference type="InterPro" id="IPR006427">
    <property type="entry name" value="Portal_HK97"/>
</dbReference>
<reference evidence="2 3" key="1">
    <citation type="submission" date="2015-03" db="EMBL/GenBank/DDBJ databases">
        <authorList>
            <person name="McCorrison J."/>
            <person name="Sanka R."/>
            <person name="Adams M."/>
            <person name="Brinkac L."/>
            <person name="Nierman W."/>
            <person name="Sutton G."/>
            <person name="Nelson K."/>
            <person name="Kiedrowski L."/>
            <person name="Guerrero D."/>
            <person name="Bonomo R."/>
        </authorList>
    </citation>
    <scope>NUCLEOTIDE SEQUENCE [LARGE SCALE GENOMIC DNA]</scope>
    <source>
        <strain evidence="2 3">39373</strain>
    </source>
</reference>
<protein>
    <submittedName>
        <fullName evidence="2">Phage portal protein</fullName>
    </submittedName>
</protein>
<evidence type="ECO:0000313" key="2">
    <source>
        <dbReference type="EMBL" id="KJM59384.1"/>
    </source>
</evidence>
<sequence>MWNPFRRKEGQVKNLQQPVVNRGGWTPMFSYVHEPYAGAWQQNMEIKPKTVLSYYAVFSCISLIASDIAKMPPRLMKQDSNGVRREIKTGKIASLYSRPNAFQNRIQFFEHWLNSKLCEGNTVALKIRNNRGEITELRLLDWNKVTPLVADDGSVFYQINPDNMAGIESSVTVPAREVIHDRFNCLFHPLIGLSPIYAAGLAAMQGHHIQESSAYFFRNGGKPSGVIEVPGSITEENARKIKENWDTGYTGENAGKTAILSNGAKYVPRTVSAADAQTVEQLRMTAQIVCSVFHVPAYKVGIGELPTHDNIEAQDQQYYSQCLQSLIESIELLLDEAFELEGDTGTEFDVNALLRMDSERRIKSLGEGVKNTILTPNEARRSENLPPLPGGDALYLQQQNFSLEALARRDASDDPFAKSGAGSRTTSDDANGKSMSESELTAAKAMLRGLLTK</sequence>
<proteinExistence type="predicted"/>
<dbReference type="NCBIfam" id="TIGR01537">
    <property type="entry name" value="portal_HK97"/>
    <property type="match status" value="1"/>
</dbReference>
<dbReference type="AlphaFoldDB" id="A0A837F4P4"/>
<evidence type="ECO:0000256" key="1">
    <source>
        <dbReference type="SAM" id="MobiDB-lite"/>
    </source>
</evidence>
<feature type="region of interest" description="Disordered" evidence="1">
    <location>
        <begin position="412"/>
        <end position="441"/>
    </location>
</feature>
<accession>A0A837F4P4</accession>
<dbReference type="Proteomes" id="UP000033679">
    <property type="component" value="Unassembled WGS sequence"/>
</dbReference>
<dbReference type="EMBL" id="JZYN01000057">
    <property type="protein sequence ID" value="KJM59384.1"/>
    <property type="molecule type" value="Genomic_DNA"/>
</dbReference>
<organism evidence="2 3">
    <name type="scientific">Enterobacter hormaechei subsp. xiangfangensis</name>
    <dbReference type="NCBI Taxonomy" id="1296536"/>
    <lineage>
        <taxon>Bacteria</taxon>
        <taxon>Pseudomonadati</taxon>
        <taxon>Pseudomonadota</taxon>
        <taxon>Gammaproteobacteria</taxon>
        <taxon>Enterobacterales</taxon>
        <taxon>Enterobacteriaceae</taxon>
        <taxon>Enterobacter</taxon>
        <taxon>Enterobacter cloacae complex</taxon>
    </lineage>
</organism>
<gene>
    <name evidence="2" type="ORF">SS59_25375</name>
</gene>
<dbReference type="RefSeq" id="WP_040117534.1">
    <property type="nucleotide sequence ID" value="NZ_JAFHGF010000032.1"/>
</dbReference>